<dbReference type="Gene3D" id="1.20.1540.10">
    <property type="entry name" value="Rhomboid-like"/>
    <property type="match status" value="1"/>
</dbReference>
<feature type="transmembrane region" description="Helical" evidence="7">
    <location>
        <begin position="179"/>
        <end position="197"/>
    </location>
</feature>
<dbReference type="PANTHER" id="PTHR43731">
    <property type="entry name" value="RHOMBOID PROTEASE"/>
    <property type="match status" value="1"/>
</dbReference>
<comment type="caution">
    <text evidence="9">The sequence shown here is derived from an EMBL/GenBank/DDBJ whole genome shotgun (WGS) entry which is preliminary data.</text>
</comment>
<evidence type="ECO:0000256" key="6">
    <source>
        <dbReference type="ARBA" id="ARBA00023136"/>
    </source>
</evidence>
<dbReference type="AlphaFoldDB" id="A0AAW2YK90"/>
<feature type="transmembrane region" description="Helical" evidence="7">
    <location>
        <begin position="64"/>
        <end position="82"/>
    </location>
</feature>
<feature type="domain" description="Peptidase S54 rhomboid" evidence="8">
    <location>
        <begin position="140"/>
        <end position="275"/>
    </location>
</feature>
<dbReference type="EMBL" id="JAOPGA020000129">
    <property type="protein sequence ID" value="KAL0477014.1"/>
    <property type="molecule type" value="Genomic_DNA"/>
</dbReference>
<gene>
    <name evidence="9" type="ORF">AKO1_006375</name>
</gene>
<evidence type="ECO:0000256" key="3">
    <source>
        <dbReference type="ARBA" id="ARBA00022692"/>
    </source>
</evidence>
<comment type="similarity">
    <text evidence="2">Belongs to the peptidase S54 family.</text>
</comment>
<evidence type="ECO:0000313" key="10">
    <source>
        <dbReference type="Proteomes" id="UP001431209"/>
    </source>
</evidence>
<keyword evidence="4" id="KW-0378">Hydrolase</keyword>
<dbReference type="GO" id="GO:0004252">
    <property type="term" value="F:serine-type endopeptidase activity"/>
    <property type="evidence" value="ECO:0007669"/>
    <property type="project" value="InterPro"/>
</dbReference>
<dbReference type="Proteomes" id="UP001431209">
    <property type="component" value="Unassembled WGS sequence"/>
</dbReference>
<comment type="subcellular location">
    <subcellularLocation>
        <location evidence="1">Membrane</location>
        <topology evidence="1">Multi-pass membrane protein</topology>
    </subcellularLocation>
</comment>
<evidence type="ECO:0000313" key="9">
    <source>
        <dbReference type="EMBL" id="KAL0477014.1"/>
    </source>
</evidence>
<name>A0AAW2YK90_9EUKA</name>
<accession>A0AAW2YK90</accession>
<evidence type="ECO:0000256" key="1">
    <source>
        <dbReference type="ARBA" id="ARBA00004141"/>
    </source>
</evidence>
<reference evidence="9 10" key="1">
    <citation type="submission" date="2024-03" db="EMBL/GenBank/DDBJ databases">
        <title>The Acrasis kona genome and developmental transcriptomes reveal deep origins of eukaryotic multicellular pathways.</title>
        <authorList>
            <person name="Sheikh S."/>
            <person name="Fu C.-J."/>
            <person name="Brown M.W."/>
            <person name="Baldauf S.L."/>
        </authorList>
    </citation>
    <scope>NUCLEOTIDE SEQUENCE [LARGE SCALE GENOMIC DNA]</scope>
    <source>
        <strain evidence="9 10">ATCC MYA-3509</strain>
    </source>
</reference>
<evidence type="ECO:0000259" key="8">
    <source>
        <dbReference type="Pfam" id="PF01694"/>
    </source>
</evidence>
<dbReference type="Pfam" id="PF01694">
    <property type="entry name" value="Rhomboid"/>
    <property type="match status" value="1"/>
</dbReference>
<dbReference type="PANTHER" id="PTHR43731:SF14">
    <property type="entry name" value="PRESENILIN-ASSOCIATED RHOMBOID-LIKE PROTEIN, MITOCHONDRIAL"/>
    <property type="match status" value="1"/>
</dbReference>
<dbReference type="InterPro" id="IPR050925">
    <property type="entry name" value="Rhomboid_protease_S54"/>
</dbReference>
<evidence type="ECO:0000256" key="4">
    <source>
        <dbReference type="ARBA" id="ARBA00022801"/>
    </source>
</evidence>
<keyword evidence="10" id="KW-1185">Reference proteome</keyword>
<evidence type="ECO:0000256" key="7">
    <source>
        <dbReference type="SAM" id="Phobius"/>
    </source>
</evidence>
<dbReference type="SUPFAM" id="SSF144091">
    <property type="entry name" value="Rhomboid-like"/>
    <property type="match status" value="1"/>
</dbReference>
<keyword evidence="6 7" id="KW-0472">Membrane</keyword>
<dbReference type="InterPro" id="IPR035952">
    <property type="entry name" value="Rhomboid-like_sf"/>
</dbReference>
<protein>
    <submittedName>
        <fullName evidence="9">RsmC</fullName>
    </submittedName>
</protein>
<evidence type="ECO:0000256" key="2">
    <source>
        <dbReference type="ARBA" id="ARBA00009045"/>
    </source>
</evidence>
<evidence type="ECO:0000256" key="5">
    <source>
        <dbReference type="ARBA" id="ARBA00022989"/>
    </source>
</evidence>
<feature type="transmembrane region" description="Helical" evidence="7">
    <location>
        <begin position="204"/>
        <end position="223"/>
    </location>
</feature>
<sequence length="392" mass="44157">MMAHFVKSLKCPQTLRSMSRTTPSQFRATKYTDITKILKTQRRNYRFDYRNVNEFNAGVPMFDFGRVICVGSAILAVGLFVDDQFGKEYKKTEWYRNNKQYQATNAVIIATIISFFSLRIAPSLAHRHFAVSLNALKEKRIHTLFTSMLSHNDFKQLSATVAGLYLLSDLELKLGVNNYLALLVGSHVIPVLCFVLFKYKNPKFIMNGMSTSVFGLLGAHAIINPNKSLVSLKPLGVDFDITFFHLFAALLLVNRNPANFGGSIVGISAAYALSKNIQDKSFGPYTIVSGERLADGGLHNAVLQLHGVILKGNFDNQRRGQGVVWYEYENGLKAVFNMVDGVPVGKVELFYPGDIYWVTNDFKGEETIGELYINNRRTQSMSYIDLINGRYY</sequence>
<feature type="transmembrane region" description="Helical" evidence="7">
    <location>
        <begin position="103"/>
        <end position="121"/>
    </location>
</feature>
<dbReference type="InterPro" id="IPR022764">
    <property type="entry name" value="Peptidase_S54_rhomboid_dom"/>
</dbReference>
<dbReference type="GO" id="GO:0016020">
    <property type="term" value="C:membrane"/>
    <property type="evidence" value="ECO:0007669"/>
    <property type="project" value="UniProtKB-SubCell"/>
</dbReference>
<organism evidence="9 10">
    <name type="scientific">Acrasis kona</name>
    <dbReference type="NCBI Taxonomy" id="1008807"/>
    <lineage>
        <taxon>Eukaryota</taxon>
        <taxon>Discoba</taxon>
        <taxon>Heterolobosea</taxon>
        <taxon>Tetramitia</taxon>
        <taxon>Eutetramitia</taxon>
        <taxon>Acrasidae</taxon>
        <taxon>Acrasis</taxon>
    </lineage>
</organism>
<keyword evidence="3 7" id="KW-0812">Transmembrane</keyword>
<proteinExistence type="inferred from homology"/>
<keyword evidence="5 7" id="KW-1133">Transmembrane helix</keyword>